<dbReference type="AlphaFoldDB" id="A0A1F5G0J9"/>
<accession>A0A1F5G0J9</accession>
<comment type="caution">
    <text evidence="1">The sequence shown here is derived from an EMBL/GenBank/DDBJ whole genome shotgun (WGS) entry which is preliminary data.</text>
</comment>
<dbReference type="EMBL" id="MFBA01000028">
    <property type="protein sequence ID" value="OGD85403.1"/>
    <property type="molecule type" value="Genomic_DNA"/>
</dbReference>
<evidence type="ECO:0000313" key="1">
    <source>
        <dbReference type="EMBL" id="OGD85403.1"/>
    </source>
</evidence>
<name>A0A1F5G0J9_9BACT</name>
<protein>
    <submittedName>
        <fullName evidence="1">Uncharacterized protein</fullName>
    </submittedName>
</protein>
<gene>
    <name evidence="1" type="ORF">A2696_03110</name>
</gene>
<sequence>MVGATLGLAFYGRSTRRAEELAAEGKSVKSLLKSLQATAEMAVGSGLSGAYTGWVVNGAHGAAIGGAIGAGTGGVFTAIGEFLGKRSKPLGHDEQLEPNASVINLASE</sequence>
<dbReference type="Proteomes" id="UP000177069">
    <property type="component" value="Unassembled WGS sequence"/>
</dbReference>
<organism evidence="1 2">
    <name type="scientific">Candidatus Curtissbacteria bacterium RIFCSPHIGHO2_01_FULL_41_13</name>
    <dbReference type="NCBI Taxonomy" id="1797745"/>
    <lineage>
        <taxon>Bacteria</taxon>
        <taxon>Candidatus Curtissiibacteriota</taxon>
    </lineage>
</organism>
<evidence type="ECO:0000313" key="2">
    <source>
        <dbReference type="Proteomes" id="UP000177069"/>
    </source>
</evidence>
<proteinExistence type="predicted"/>
<reference evidence="1 2" key="1">
    <citation type="journal article" date="2016" name="Nat. Commun.">
        <title>Thousands of microbial genomes shed light on interconnected biogeochemical processes in an aquifer system.</title>
        <authorList>
            <person name="Anantharaman K."/>
            <person name="Brown C.T."/>
            <person name="Hug L.A."/>
            <person name="Sharon I."/>
            <person name="Castelle C.J."/>
            <person name="Probst A.J."/>
            <person name="Thomas B.C."/>
            <person name="Singh A."/>
            <person name="Wilkins M.J."/>
            <person name="Karaoz U."/>
            <person name="Brodie E.L."/>
            <person name="Williams K.H."/>
            <person name="Hubbard S.S."/>
            <person name="Banfield J.F."/>
        </authorList>
    </citation>
    <scope>NUCLEOTIDE SEQUENCE [LARGE SCALE GENOMIC DNA]</scope>
</reference>